<organism evidence="2">
    <name type="scientific">freshwater metagenome</name>
    <dbReference type="NCBI Taxonomy" id="449393"/>
    <lineage>
        <taxon>unclassified sequences</taxon>
        <taxon>metagenomes</taxon>
        <taxon>ecological metagenomes</taxon>
    </lineage>
</organism>
<dbReference type="Pfam" id="PF13367">
    <property type="entry name" value="PrsW-protease"/>
    <property type="match status" value="1"/>
</dbReference>
<feature type="transmembrane region" description="Helical" evidence="1">
    <location>
        <begin position="100"/>
        <end position="117"/>
    </location>
</feature>
<gene>
    <name evidence="2" type="ORF">UFOPK3773_02362</name>
</gene>
<evidence type="ECO:0000313" key="2">
    <source>
        <dbReference type="EMBL" id="CAB4965224.1"/>
    </source>
</evidence>
<feature type="transmembrane region" description="Helical" evidence="1">
    <location>
        <begin position="38"/>
        <end position="56"/>
    </location>
</feature>
<protein>
    <submittedName>
        <fullName evidence="2">Unannotated protein</fullName>
    </submittedName>
</protein>
<keyword evidence="1" id="KW-0472">Membrane</keyword>
<name>A0A6J7LHM8_9ZZZZ</name>
<reference evidence="2" key="1">
    <citation type="submission" date="2020-05" db="EMBL/GenBank/DDBJ databases">
        <authorList>
            <person name="Chiriac C."/>
            <person name="Salcher M."/>
            <person name="Ghai R."/>
            <person name="Kavagutti S V."/>
        </authorList>
    </citation>
    <scope>NUCLEOTIDE SEQUENCE</scope>
</reference>
<dbReference type="PANTHER" id="PTHR36844">
    <property type="entry name" value="PROTEASE PRSW"/>
    <property type="match status" value="1"/>
</dbReference>
<evidence type="ECO:0000256" key="1">
    <source>
        <dbReference type="SAM" id="Phobius"/>
    </source>
</evidence>
<dbReference type="InterPro" id="IPR026898">
    <property type="entry name" value="PrsW"/>
</dbReference>
<feature type="transmembrane region" description="Helical" evidence="1">
    <location>
        <begin position="145"/>
        <end position="163"/>
    </location>
</feature>
<feature type="transmembrane region" description="Helical" evidence="1">
    <location>
        <begin position="170"/>
        <end position="187"/>
    </location>
</feature>
<feature type="transmembrane region" description="Helical" evidence="1">
    <location>
        <begin position="12"/>
        <end position="31"/>
    </location>
</feature>
<feature type="transmembrane region" description="Helical" evidence="1">
    <location>
        <begin position="199"/>
        <end position="222"/>
    </location>
</feature>
<dbReference type="EMBL" id="CAFBNF010000398">
    <property type="protein sequence ID" value="CAB4965224.1"/>
    <property type="molecule type" value="Genomic_DNA"/>
</dbReference>
<proteinExistence type="predicted"/>
<keyword evidence="1" id="KW-0812">Transmembrane</keyword>
<feature type="transmembrane region" description="Helical" evidence="1">
    <location>
        <begin position="62"/>
        <end position="80"/>
    </location>
</feature>
<keyword evidence="1" id="KW-1133">Transmembrane helix</keyword>
<dbReference type="GO" id="GO:0008233">
    <property type="term" value="F:peptidase activity"/>
    <property type="evidence" value="ECO:0007669"/>
    <property type="project" value="InterPro"/>
</dbReference>
<accession>A0A6J7LHM8</accession>
<dbReference type="PANTHER" id="PTHR36844:SF1">
    <property type="entry name" value="PROTEASE PRSW"/>
    <property type="match status" value="1"/>
</dbReference>
<dbReference type="AlphaFoldDB" id="A0A6J7LHM8"/>
<sequence length="379" mass="40055">MVRDLSLDITTLEIALATLVPLALLAVVVALGRNAKRLAPLVVLSLLWGFATTYIIIYANDWWAATYGLSSLIVLGAPIFEEISKSFALPFISLSHRCQWFVDGAVLGLAAGTGFAIRENWLYLERVGPDEGIGLALARVSSTNLMHAGCTAIVGAAIVVTAGRAWYQRLGIGLGGLLVAIALHSSFNRLTEAENGSALLITLTGVMVFAIAAGIVALGMPLSSRWVRQDLQSHGANASEQAALGGGSSVAELLDHFEARYGADAAEKAEKLVAVQREIAIGRNAGRASDAEIAALVEKADELRRGIGLFAMMWLRSHLPVDTANVGMWADLSHSVDDTPTELHEVDDAAPIASGMWARLGELAPSNDALQPGPSDDEV</sequence>